<evidence type="ECO:0000256" key="6">
    <source>
        <dbReference type="ARBA" id="ARBA00022692"/>
    </source>
</evidence>
<proteinExistence type="inferred from homology"/>
<feature type="transmembrane region" description="Helical" evidence="9">
    <location>
        <begin position="199"/>
        <end position="222"/>
    </location>
</feature>
<keyword evidence="4 9" id="KW-0813">Transport</keyword>
<feature type="transmembrane region" description="Helical" evidence="9">
    <location>
        <begin position="110"/>
        <end position="134"/>
    </location>
</feature>
<feature type="domain" description="ABC transmembrane type-1" evidence="11">
    <location>
        <begin position="75"/>
        <end position="277"/>
    </location>
</feature>
<keyword evidence="8 9" id="KW-0472">Membrane</keyword>
<dbReference type="SUPFAM" id="SSF161098">
    <property type="entry name" value="MetI-like"/>
    <property type="match status" value="1"/>
</dbReference>
<evidence type="ECO:0000256" key="8">
    <source>
        <dbReference type="ARBA" id="ARBA00023136"/>
    </source>
</evidence>
<dbReference type="EMBL" id="JAKVPY010000004">
    <property type="protein sequence ID" value="MCH4562364.1"/>
    <property type="molecule type" value="Genomic_DNA"/>
</dbReference>
<keyword evidence="7 9" id="KW-1133">Transmembrane helix</keyword>
<evidence type="ECO:0000256" key="9">
    <source>
        <dbReference type="RuleBase" id="RU363032"/>
    </source>
</evidence>
<dbReference type="CDD" id="cd06261">
    <property type="entry name" value="TM_PBP2"/>
    <property type="match status" value="1"/>
</dbReference>
<keyword evidence="13" id="KW-1185">Reference proteome</keyword>
<dbReference type="Proteomes" id="UP001202117">
    <property type="component" value="Unassembled WGS sequence"/>
</dbReference>
<reference evidence="12 13" key="1">
    <citation type="submission" date="2022-02" db="EMBL/GenBank/DDBJ databases">
        <title>Halomonas fukangensis sp. nov., a halophilic bacterium isolated from a bulk soil of Kalidium foliatum at Fukang.</title>
        <authorList>
            <person name="Huang Y."/>
        </authorList>
    </citation>
    <scope>NUCLEOTIDE SEQUENCE [LARGE SCALE GENOMIC DNA]</scope>
    <source>
        <strain evidence="12 13">EGI 63088</strain>
    </source>
</reference>
<dbReference type="PROSITE" id="PS50928">
    <property type="entry name" value="ABC_TM1"/>
    <property type="match status" value="1"/>
</dbReference>
<dbReference type="PANTHER" id="PTHR43744">
    <property type="entry name" value="ABC TRANSPORTER PERMEASE PROTEIN MG189-RELATED-RELATED"/>
    <property type="match status" value="1"/>
</dbReference>
<comment type="function">
    <text evidence="10">Part of the ABC transporter complex UgpBAEC involved in sn-glycerol-3-phosphate (G3P) import. Probably responsible for the translocation of the substrate across the membrane.</text>
</comment>
<keyword evidence="6 9" id="KW-0812">Transmembrane</keyword>
<evidence type="ECO:0000313" key="12">
    <source>
        <dbReference type="EMBL" id="MCH4562364.1"/>
    </source>
</evidence>
<dbReference type="RefSeq" id="WP_240567197.1">
    <property type="nucleotide sequence ID" value="NZ_JAKVPY010000004.1"/>
</dbReference>
<feature type="transmembrane region" description="Helical" evidence="9">
    <location>
        <begin position="259"/>
        <end position="277"/>
    </location>
</feature>
<evidence type="ECO:0000256" key="4">
    <source>
        <dbReference type="ARBA" id="ARBA00022448"/>
    </source>
</evidence>
<comment type="similarity">
    <text evidence="9">Belongs to the binding-protein-dependent transport system permease family.</text>
</comment>
<comment type="subunit">
    <text evidence="2 10">The complex is composed of two ATP-binding proteins (UgpC), two transmembrane proteins (UgpA and UgpE) and a solute-binding protein (UgpB).</text>
</comment>
<dbReference type="PANTHER" id="PTHR43744:SF8">
    <property type="entry name" value="SN-GLYCEROL-3-PHOSPHATE TRANSPORT SYSTEM PERMEASE PROTEIN UGPE"/>
    <property type="match status" value="1"/>
</dbReference>
<organism evidence="12 13">
    <name type="scientific">Halomonas flagellata</name>
    <dbReference type="NCBI Taxonomy" id="2920385"/>
    <lineage>
        <taxon>Bacteria</taxon>
        <taxon>Pseudomonadati</taxon>
        <taxon>Pseudomonadota</taxon>
        <taxon>Gammaproteobacteria</taxon>
        <taxon>Oceanospirillales</taxon>
        <taxon>Halomonadaceae</taxon>
        <taxon>Halomonas</taxon>
    </lineage>
</organism>
<keyword evidence="5 10" id="KW-1003">Cell membrane</keyword>
<evidence type="ECO:0000256" key="10">
    <source>
        <dbReference type="RuleBase" id="RU363056"/>
    </source>
</evidence>
<protein>
    <recommendedName>
        <fullName evidence="3 10">sn-glycerol-3-phosphate transport system permease protein UgpE</fullName>
    </recommendedName>
</protein>
<feature type="transmembrane region" description="Helical" evidence="9">
    <location>
        <begin position="161"/>
        <end position="178"/>
    </location>
</feature>
<evidence type="ECO:0000256" key="7">
    <source>
        <dbReference type="ARBA" id="ARBA00022989"/>
    </source>
</evidence>
<evidence type="ECO:0000256" key="5">
    <source>
        <dbReference type="ARBA" id="ARBA00022475"/>
    </source>
</evidence>
<evidence type="ECO:0000256" key="1">
    <source>
        <dbReference type="ARBA" id="ARBA00004651"/>
    </source>
</evidence>
<evidence type="ECO:0000256" key="3">
    <source>
        <dbReference type="ARBA" id="ARBA00020515"/>
    </source>
</evidence>
<evidence type="ECO:0000256" key="2">
    <source>
        <dbReference type="ARBA" id="ARBA00011557"/>
    </source>
</evidence>
<gene>
    <name evidence="10" type="primary">ugpE</name>
    <name evidence="12" type="ORF">MKP05_04350</name>
</gene>
<dbReference type="Pfam" id="PF00528">
    <property type="entry name" value="BPD_transp_1"/>
    <property type="match status" value="1"/>
</dbReference>
<comment type="subcellular location">
    <subcellularLocation>
        <location evidence="10">Cell inner membrane</location>
        <topology evidence="10">Multi-pass membrane protein</topology>
    </subcellularLocation>
    <subcellularLocation>
        <location evidence="1 9">Cell membrane</location>
        <topology evidence="1 9">Multi-pass membrane protein</topology>
    </subcellularLocation>
</comment>
<keyword evidence="10" id="KW-0997">Cell inner membrane</keyword>
<feature type="transmembrane region" description="Helical" evidence="9">
    <location>
        <begin position="12"/>
        <end position="35"/>
    </location>
</feature>
<dbReference type="Gene3D" id="1.10.3720.10">
    <property type="entry name" value="MetI-like"/>
    <property type="match status" value="1"/>
</dbReference>
<accession>A0ABS9RRD4</accession>
<name>A0ABS9RRD4_9GAMM</name>
<dbReference type="InterPro" id="IPR000515">
    <property type="entry name" value="MetI-like"/>
</dbReference>
<dbReference type="InterPro" id="IPR035906">
    <property type="entry name" value="MetI-like_sf"/>
</dbReference>
<evidence type="ECO:0000259" key="11">
    <source>
        <dbReference type="PROSITE" id="PS50928"/>
    </source>
</evidence>
<feature type="transmembrane region" description="Helical" evidence="9">
    <location>
        <begin position="74"/>
        <end position="98"/>
    </location>
</feature>
<sequence length="292" mass="33049">MTVNKRLKTLGWYLVLGGLGYLFLFPLLFMIVSSFKPESAIFTDLYSLRAILPVGELTLDNYRGVFDKSRIGHYFLNSLLITGGTVVMGLFVNSLLAFSLSRLEWRGQKLILSAVIALMIIPLEAVVVPMLLLVSKLPSLGWEEGRLVLEGSWMNTRHVQMLPFVANAFFIFLFYQFFRDIPKDFDEAAKLDGASPFQIYRHIIVPMSGPVFATVAILHFMVMWNQYLWPIMAVQSEAARPVMPGIQIFFGRETEWGEILAYASFITLPVLVVFMIFQKRFVRSLAGAGIKG</sequence>
<evidence type="ECO:0000313" key="13">
    <source>
        <dbReference type="Proteomes" id="UP001202117"/>
    </source>
</evidence>
<comment type="caution">
    <text evidence="12">The sequence shown here is derived from an EMBL/GenBank/DDBJ whole genome shotgun (WGS) entry which is preliminary data.</text>
</comment>